<dbReference type="GO" id="GO:0006310">
    <property type="term" value="P:DNA recombination"/>
    <property type="evidence" value="ECO:0007669"/>
    <property type="project" value="InterPro"/>
</dbReference>
<keyword evidence="1" id="KW-0378">Hydrolase</keyword>
<accession>A0A1T4LLR8</accession>
<evidence type="ECO:0000313" key="2">
    <source>
        <dbReference type="Proteomes" id="UP000190102"/>
    </source>
</evidence>
<dbReference type="RefSeq" id="WP_078789227.1">
    <property type="nucleotide sequence ID" value="NZ_FUWR01000003.1"/>
</dbReference>
<dbReference type="Proteomes" id="UP000190102">
    <property type="component" value="Unassembled WGS sequence"/>
</dbReference>
<dbReference type="EMBL" id="FUWR01000003">
    <property type="protein sequence ID" value="SJZ55527.1"/>
    <property type="molecule type" value="Genomic_DNA"/>
</dbReference>
<keyword evidence="2" id="KW-1185">Reference proteome</keyword>
<gene>
    <name evidence="1" type="ORF">SAMN02745119_00946</name>
</gene>
<dbReference type="GO" id="GO:0004527">
    <property type="term" value="F:exonuclease activity"/>
    <property type="evidence" value="ECO:0007669"/>
    <property type="project" value="UniProtKB-KW"/>
</dbReference>
<keyword evidence="1" id="KW-0540">Nuclease</keyword>
<evidence type="ECO:0000313" key="1">
    <source>
        <dbReference type="EMBL" id="SJZ55527.1"/>
    </source>
</evidence>
<dbReference type="AlphaFoldDB" id="A0A1T4LLR8"/>
<name>A0A1T4LLR8_9BACT</name>
<protein>
    <submittedName>
        <fullName evidence="1">Putative exonuclease, RdgC</fullName>
    </submittedName>
</protein>
<proteinExistence type="predicted"/>
<reference evidence="2" key="1">
    <citation type="submission" date="2017-02" db="EMBL/GenBank/DDBJ databases">
        <authorList>
            <person name="Varghese N."/>
            <person name="Submissions S."/>
        </authorList>
    </citation>
    <scope>NUCLEOTIDE SEQUENCE [LARGE SCALE GENOMIC DNA]</scope>
    <source>
        <strain evidence="2">ATCC BAA-34</strain>
    </source>
</reference>
<dbReference type="STRING" id="115783.SAMN02745119_00946"/>
<dbReference type="InterPro" id="IPR007476">
    <property type="entry name" value="RdgC"/>
</dbReference>
<organism evidence="1 2">
    <name type="scientific">Trichlorobacter thiogenes</name>
    <dbReference type="NCBI Taxonomy" id="115783"/>
    <lineage>
        <taxon>Bacteria</taxon>
        <taxon>Pseudomonadati</taxon>
        <taxon>Thermodesulfobacteriota</taxon>
        <taxon>Desulfuromonadia</taxon>
        <taxon>Geobacterales</taxon>
        <taxon>Geobacteraceae</taxon>
        <taxon>Trichlorobacter</taxon>
    </lineage>
</organism>
<dbReference type="Pfam" id="PF04381">
    <property type="entry name" value="RdgC"/>
    <property type="match status" value="1"/>
</dbReference>
<dbReference type="OrthoDB" id="9793997at2"/>
<sequence>MGVYSNTVSFAQYRVNGELPQQQERFEWLSAALQGRIFKSIEQSAEEQTEGWTCTDATDDPAFVAPGEFWRDRYLFFSYRRDQRRIPSALLKAHIGREERDYLTKRPELKRPPKREREEIADRTKLMLLTRALPAPSTVDLSWHMDNGLLTLFSSSGKVMERFEELFGKSFENLRVQVIYPYARAKALLDEADQEKLAALNQAGSDAALDEIQSNCWLGEEFLLWLLHGGLEGEGFKVCTKGQFDIGTPFSAWIDDKIQLQGGGEGGPQKVAVSGSQDKYLEARSALTTGKAISSAVIHLEKDELEWRFALNAELFTFSSFKCPPVKVEREGVEDLSERESAFYERMYLLEAGLQMFDSLLLQFLQQRLSDGWQTRLQEIATWLEGEQA</sequence>
<keyword evidence="1" id="KW-0269">Exonuclease</keyword>